<accession>A0A2M9PZI5</accession>
<dbReference type="InterPro" id="IPR001119">
    <property type="entry name" value="SLH_dom"/>
</dbReference>
<dbReference type="PROSITE" id="PS51272">
    <property type="entry name" value="SLH"/>
    <property type="match status" value="3"/>
</dbReference>
<dbReference type="RefSeq" id="WP_100545334.1">
    <property type="nucleotide sequence ID" value="NZ_PHQY01000677.1"/>
</dbReference>
<feature type="domain" description="SLH" evidence="3">
    <location>
        <begin position="97"/>
        <end position="151"/>
    </location>
</feature>
<dbReference type="Proteomes" id="UP000232101">
    <property type="component" value="Unassembled WGS sequence"/>
</dbReference>
<evidence type="ECO:0000256" key="2">
    <source>
        <dbReference type="SAM" id="SignalP"/>
    </source>
</evidence>
<evidence type="ECO:0000259" key="3">
    <source>
        <dbReference type="PROSITE" id="PS51272"/>
    </source>
</evidence>
<dbReference type="InterPro" id="IPR035940">
    <property type="entry name" value="CAP_sf"/>
</dbReference>
<name>A0A2M9PZI5_9BACI</name>
<evidence type="ECO:0000313" key="4">
    <source>
        <dbReference type="EMBL" id="PJO41227.1"/>
    </source>
</evidence>
<dbReference type="CDD" id="cd05379">
    <property type="entry name" value="CAP_bacterial"/>
    <property type="match status" value="1"/>
</dbReference>
<feature type="domain" description="SLH" evidence="3">
    <location>
        <begin position="152"/>
        <end position="215"/>
    </location>
</feature>
<proteinExistence type="predicted"/>
<feature type="domain" description="SLH" evidence="3">
    <location>
        <begin position="32"/>
        <end position="95"/>
    </location>
</feature>
<reference evidence="4 5" key="1">
    <citation type="submission" date="2017-11" db="EMBL/GenBank/DDBJ databases">
        <title>Bacterial isolate from king chilli rhizosphere.</title>
        <authorList>
            <person name="Takhelmayum P."/>
            <person name="Sarangthem I."/>
        </authorList>
    </citation>
    <scope>NUCLEOTIDE SEQUENCE [LARGE SCALE GENOMIC DNA]</scope>
    <source>
        <strain evidence="5">t26</strain>
    </source>
</reference>
<protein>
    <submittedName>
        <fullName evidence="4">S-layer protein</fullName>
    </submittedName>
</protein>
<dbReference type="STRING" id="582475.ACZ11_18720"/>
<feature type="signal peptide" evidence="2">
    <location>
        <begin position="1"/>
        <end position="19"/>
    </location>
</feature>
<organism evidence="4 5">
    <name type="scientific">Lysinibacillus xylanilyticus</name>
    <dbReference type="NCBI Taxonomy" id="582475"/>
    <lineage>
        <taxon>Bacteria</taxon>
        <taxon>Bacillati</taxon>
        <taxon>Bacillota</taxon>
        <taxon>Bacilli</taxon>
        <taxon>Bacillales</taxon>
        <taxon>Bacillaceae</taxon>
        <taxon>Lysinibacillus</taxon>
    </lineage>
</organism>
<evidence type="ECO:0000256" key="1">
    <source>
        <dbReference type="ARBA" id="ARBA00022729"/>
    </source>
</evidence>
<dbReference type="PANTHER" id="PTHR31157:SF1">
    <property type="entry name" value="SCP DOMAIN-CONTAINING PROTEIN"/>
    <property type="match status" value="1"/>
</dbReference>
<dbReference type="AlphaFoldDB" id="A0A2M9PZI5"/>
<dbReference type="EMBL" id="PHQY01000677">
    <property type="protein sequence ID" value="PJO41227.1"/>
    <property type="molecule type" value="Genomic_DNA"/>
</dbReference>
<gene>
    <name evidence="4" type="ORF">CWD94_24130</name>
</gene>
<keyword evidence="1 2" id="KW-0732">Signal</keyword>
<sequence length="359" mass="40737">MFKRIISILVLSIVLQATTIGNLSGISKADAASSKAVDVSSAYWASSSIQHMLSKQYMTTYTDNTFKPEQAITRAEAASAIARSIQTNSDTSISLHFKDVSASHPYYKEIRKLVDLGVIQNSDAFHPNEPLKRMEVAKMLALAYQFKVDDKNKSKFDDVTRTHWAKNFIESLTDIGIIGGIDSKHFAPDKLVTRAQLAVFVERSINFQQKIKQLEVAYDYLSKDYIPTLNLSTAWSKEVIQLINVEREKNNLAPVVYDSKLTQIAIIKAQDMVKRNYFEHVSPYYGAPWDLATLFDYSYTSFGENIARYINSPETVVKAWMLSPNHRDNIMKEHYTNTGVAISQDSKGNYYWVQMFSSQ</sequence>
<dbReference type="Pfam" id="PF00395">
    <property type="entry name" value="SLH"/>
    <property type="match status" value="3"/>
</dbReference>
<comment type="caution">
    <text evidence="4">The sequence shown here is derived from an EMBL/GenBank/DDBJ whole genome shotgun (WGS) entry which is preliminary data.</text>
</comment>
<feature type="chain" id="PRO_5038706090" evidence="2">
    <location>
        <begin position="20"/>
        <end position="359"/>
    </location>
</feature>
<dbReference type="SUPFAM" id="SSF55797">
    <property type="entry name" value="PR-1-like"/>
    <property type="match status" value="1"/>
</dbReference>
<dbReference type="Gene3D" id="3.40.33.10">
    <property type="entry name" value="CAP"/>
    <property type="match status" value="1"/>
</dbReference>
<dbReference type="PANTHER" id="PTHR31157">
    <property type="entry name" value="SCP DOMAIN-CONTAINING PROTEIN"/>
    <property type="match status" value="1"/>
</dbReference>
<dbReference type="Pfam" id="PF00188">
    <property type="entry name" value="CAP"/>
    <property type="match status" value="1"/>
</dbReference>
<evidence type="ECO:0000313" key="5">
    <source>
        <dbReference type="Proteomes" id="UP000232101"/>
    </source>
</evidence>
<dbReference type="InterPro" id="IPR014044">
    <property type="entry name" value="CAP_dom"/>
</dbReference>